<dbReference type="PANTHER" id="PTHR30435">
    <property type="entry name" value="FLAGELLAR PROTEIN"/>
    <property type="match status" value="1"/>
</dbReference>
<comment type="caution">
    <text evidence="8">The sequence shown here is derived from an EMBL/GenBank/DDBJ whole genome shotgun (WGS) entry which is preliminary data.</text>
</comment>
<evidence type="ECO:0000256" key="2">
    <source>
        <dbReference type="ARBA" id="ARBA00009677"/>
    </source>
</evidence>
<keyword evidence="8" id="KW-0282">Flagellum</keyword>
<gene>
    <name evidence="8" type="primary">flgC_1</name>
    <name evidence="8" type="ORF">Lqui_1321</name>
</gene>
<dbReference type="STRING" id="45073.Lqui_1321"/>
<evidence type="ECO:0000256" key="1">
    <source>
        <dbReference type="ARBA" id="ARBA00004117"/>
    </source>
</evidence>
<dbReference type="Pfam" id="PF06429">
    <property type="entry name" value="Flg_bbr_C"/>
    <property type="match status" value="1"/>
</dbReference>
<evidence type="ECO:0000256" key="3">
    <source>
        <dbReference type="ARBA" id="ARBA00017941"/>
    </source>
</evidence>
<accession>A0A0W0XZ57</accession>
<dbReference type="AlphaFoldDB" id="A0A0W0XZ57"/>
<proteinExistence type="inferred from homology"/>
<evidence type="ECO:0000259" key="7">
    <source>
        <dbReference type="Pfam" id="PF06429"/>
    </source>
</evidence>
<dbReference type="NCBIfam" id="TIGR01395">
    <property type="entry name" value="FlgC"/>
    <property type="match status" value="1"/>
</dbReference>
<organism evidence="8 9">
    <name type="scientific">Legionella quinlivanii</name>
    <dbReference type="NCBI Taxonomy" id="45073"/>
    <lineage>
        <taxon>Bacteria</taxon>
        <taxon>Pseudomonadati</taxon>
        <taxon>Pseudomonadota</taxon>
        <taxon>Gammaproteobacteria</taxon>
        <taxon>Legionellales</taxon>
        <taxon>Legionellaceae</taxon>
        <taxon>Legionella</taxon>
    </lineage>
</organism>
<evidence type="ECO:0000256" key="5">
    <source>
        <dbReference type="ARBA" id="ARBA00025933"/>
    </source>
</evidence>
<dbReference type="PANTHER" id="PTHR30435:SF2">
    <property type="entry name" value="FLAGELLAR BASAL-BODY ROD PROTEIN FLGC"/>
    <property type="match status" value="1"/>
</dbReference>
<comment type="similarity">
    <text evidence="2">Belongs to the flagella basal body rod proteins family.</text>
</comment>
<dbReference type="GO" id="GO:0071978">
    <property type="term" value="P:bacterial-type flagellum-dependent swarming motility"/>
    <property type="evidence" value="ECO:0007669"/>
    <property type="project" value="TreeGrafter"/>
</dbReference>
<keyword evidence="9" id="KW-1185">Reference proteome</keyword>
<keyword evidence="4 6" id="KW-0975">Bacterial flagellum</keyword>
<dbReference type="Proteomes" id="UP000054618">
    <property type="component" value="Unassembled WGS sequence"/>
</dbReference>
<dbReference type="EMBL" id="LNYS01000008">
    <property type="protein sequence ID" value="KTD49996.1"/>
    <property type="molecule type" value="Genomic_DNA"/>
</dbReference>
<dbReference type="InterPro" id="IPR019776">
    <property type="entry name" value="Flagellar_basal_body_rod_CS"/>
</dbReference>
<evidence type="ECO:0000313" key="9">
    <source>
        <dbReference type="Proteomes" id="UP000054618"/>
    </source>
</evidence>
<dbReference type="PROSITE" id="PS00588">
    <property type="entry name" value="FLAGELLA_BB_ROD"/>
    <property type="match status" value="1"/>
</dbReference>
<dbReference type="GO" id="GO:0030694">
    <property type="term" value="C:bacterial-type flagellum basal body, rod"/>
    <property type="evidence" value="ECO:0007669"/>
    <property type="project" value="UniProtKB-UniRule"/>
</dbReference>
<keyword evidence="8" id="KW-0969">Cilium</keyword>
<name>A0A0W0XZ57_9GAMM</name>
<comment type="subunit">
    <text evidence="5 6">The basal body constitutes a major portion of the flagellar organelle and consists of four rings (L,P,S, and M) mounted on a central rod. The rod consists of about 26 subunits of FlgG in the distal portion, and FlgB, FlgC and FlgF are thought to build up the proximal portion of the rod with about 6 subunits each.</text>
</comment>
<evidence type="ECO:0000256" key="6">
    <source>
        <dbReference type="RuleBase" id="RU362062"/>
    </source>
</evidence>
<dbReference type="RefSeq" id="WP_058507441.1">
    <property type="nucleotide sequence ID" value="NZ_CAAAIK010000005.1"/>
</dbReference>
<evidence type="ECO:0000256" key="4">
    <source>
        <dbReference type="ARBA" id="ARBA00023143"/>
    </source>
</evidence>
<evidence type="ECO:0000313" key="8">
    <source>
        <dbReference type="EMBL" id="KTD49996.1"/>
    </source>
</evidence>
<dbReference type="PATRIC" id="fig|45073.5.peg.1392"/>
<dbReference type="InterPro" id="IPR010930">
    <property type="entry name" value="Flg_bb/hook_C_dom"/>
</dbReference>
<reference evidence="8 9" key="1">
    <citation type="submission" date="2015-11" db="EMBL/GenBank/DDBJ databases">
        <title>Genomic analysis of 38 Legionella species identifies large and diverse effector repertoires.</title>
        <authorList>
            <person name="Burstein D."/>
            <person name="Amaro F."/>
            <person name="Zusman T."/>
            <person name="Lifshitz Z."/>
            <person name="Cohen O."/>
            <person name="Gilbert J.A."/>
            <person name="Pupko T."/>
            <person name="Shuman H.A."/>
            <person name="Segal G."/>
        </authorList>
    </citation>
    <scope>NUCLEOTIDE SEQUENCE [LARGE SCALE GENOMIC DNA]</scope>
    <source>
        <strain evidence="8 9">CDC#1442-AUS-E</strain>
    </source>
</reference>
<comment type="subcellular location">
    <subcellularLocation>
        <location evidence="1 6">Bacterial flagellum basal body</location>
    </subcellularLocation>
</comment>
<sequence length="140" mass="15265">MSLGKIFDIAGTGLAAETTRMTASASNMNNANVATGNPDETYRAQYPVFSTVQEQMSGLAGLESRPGVKVTGIYESETPPIQRYEPNNPLADADGFVYAPNISYVEEMANLISASRSYQMNLEMINTTKQLMQRTLQLGE</sequence>
<dbReference type="InterPro" id="IPR006299">
    <property type="entry name" value="FlgC"/>
</dbReference>
<protein>
    <recommendedName>
        <fullName evidence="3 6">Flagellar basal-body rod protein FlgC</fullName>
    </recommendedName>
</protein>
<feature type="domain" description="Flagellar basal-body/hook protein C-terminal" evidence="7">
    <location>
        <begin position="94"/>
        <end position="138"/>
    </location>
</feature>
<dbReference type="OrthoDB" id="9794148at2"/>
<keyword evidence="8" id="KW-0966">Cell projection</keyword>